<feature type="compositionally biased region" description="Low complexity" evidence="1">
    <location>
        <begin position="16"/>
        <end position="26"/>
    </location>
</feature>
<dbReference type="AlphaFoldDB" id="A0A1X6NUN5"/>
<name>A0A1X6NUN5_PORUM</name>
<feature type="region of interest" description="Disordered" evidence="1">
    <location>
        <begin position="1"/>
        <end position="122"/>
    </location>
</feature>
<feature type="compositionally biased region" description="Basic residues" evidence="1">
    <location>
        <begin position="1"/>
        <end position="15"/>
    </location>
</feature>
<evidence type="ECO:0000256" key="1">
    <source>
        <dbReference type="SAM" id="MobiDB-lite"/>
    </source>
</evidence>
<reference evidence="2 3" key="1">
    <citation type="submission" date="2017-03" db="EMBL/GenBank/DDBJ databases">
        <title>WGS assembly of Porphyra umbilicalis.</title>
        <authorList>
            <person name="Brawley S.H."/>
            <person name="Blouin N.A."/>
            <person name="Ficko-Blean E."/>
            <person name="Wheeler G.L."/>
            <person name="Lohr M."/>
            <person name="Goodson H.V."/>
            <person name="Jenkins J.W."/>
            <person name="Blaby-Haas C.E."/>
            <person name="Helliwell K.E."/>
            <person name="Chan C."/>
            <person name="Marriage T."/>
            <person name="Bhattacharya D."/>
            <person name="Klein A.S."/>
            <person name="Badis Y."/>
            <person name="Brodie J."/>
            <person name="Cao Y."/>
            <person name="Collen J."/>
            <person name="Dittami S.M."/>
            <person name="Gachon C.M."/>
            <person name="Green B.R."/>
            <person name="Karpowicz S."/>
            <person name="Kim J.W."/>
            <person name="Kudahl U."/>
            <person name="Lin S."/>
            <person name="Michel G."/>
            <person name="Mittag M."/>
            <person name="Olson B.J."/>
            <person name="Pangilinan J."/>
            <person name="Peng Y."/>
            <person name="Qiu H."/>
            <person name="Shu S."/>
            <person name="Singer J.T."/>
            <person name="Smith A.G."/>
            <person name="Sprecher B.N."/>
            <person name="Wagner V."/>
            <person name="Wang W."/>
            <person name="Wang Z.-Y."/>
            <person name="Yan J."/>
            <person name="Yarish C."/>
            <person name="Zoeuner-Riek S."/>
            <person name="Zhuang Y."/>
            <person name="Zou Y."/>
            <person name="Lindquist E.A."/>
            <person name="Grimwood J."/>
            <person name="Barry K."/>
            <person name="Rokhsar D.S."/>
            <person name="Schmutz J."/>
            <person name="Stiller J.W."/>
            <person name="Grossman A.R."/>
            <person name="Prochnik S.E."/>
        </authorList>
    </citation>
    <scope>NUCLEOTIDE SEQUENCE [LARGE SCALE GENOMIC DNA]</scope>
    <source>
        <strain evidence="2">4086291</strain>
    </source>
</reference>
<dbReference type="Proteomes" id="UP000218209">
    <property type="component" value="Unassembled WGS sequence"/>
</dbReference>
<evidence type="ECO:0000313" key="2">
    <source>
        <dbReference type="EMBL" id="OSX72339.1"/>
    </source>
</evidence>
<sequence length="122" mass="11778">MEGRRPRGPRPHRRGPWASPAPTAGTAPPPPPPPTKAAGWPADAPRARPSTAPSSPAPGAPTGGVVARGRPAPRPPGSAAAARKASATRPTPCGGIDGNGTRGGTCGGGGVGAPAAVSRRLS</sequence>
<gene>
    <name evidence="2" type="ORF">BU14_0445s0021</name>
</gene>
<feature type="compositionally biased region" description="Gly residues" evidence="1">
    <location>
        <begin position="95"/>
        <end position="112"/>
    </location>
</feature>
<feature type="compositionally biased region" description="Low complexity" evidence="1">
    <location>
        <begin position="77"/>
        <end position="94"/>
    </location>
</feature>
<proteinExistence type="predicted"/>
<protein>
    <submittedName>
        <fullName evidence="2">Uncharacterized protein</fullName>
    </submittedName>
</protein>
<keyword evidence="3" id="KW-1185">Reference proteome</keyword>
<accession>A0A1X6NUN5</accession>
<evidence type="ECO:0000313" key="3">
    <source>
        <dbReference type="Proteomes" id="UP000218209"/>
    </source>
</evidence>
<organism evidence="2 3">
    <name type="scientific">Porphyra umbilicalis</name>
    <name type="common">Purple laver</name>
    <name type="synonym">Red alga</name>
    <dbReference type="NCBI Taxonomy" id="2786"/>
    <lineage>
        <taxon>Eukaryota</taxon>
        <taxon>Rhodophyta</taxon>
        <taxon>Bangiophyceae</taxon>
        <taxon>Bangiales</taxon>
        <taxon>Bangiaceae</taxon>
        <taxon>Porphyra</taxon>
    </lineage>
</organism>
<feature type="compositionally biased region" description="Low complexity" evidence="1">
    <location>
        <begin position="36"/>
        <end position="54"/>
    </location>
</feature>
<dbReference type="EMBL" id="KV919068">
    <property type="protein sequence ID" value="OSX72339.1"/>
    <property type="molecule type" value="Genomic_DNA"/>
</dbReference>